<evidence type="ECO:0000259" key="8">
    <source>
        <dbReference type="SMART" id="SM00481"/>
    </source>
</evidence>
<dbReference type="EMBL" id="JXKD01000018">
    <property type="protein sequence ID" value="OJG09257.1"/>
    <property type="molecule type" value="Genomic_DNA"/>
</dbReference>
<evidence type="ECO:0000256" key="4">
    <source>
        <dbReference type="ARBA" id="ARBA00022705"/>
    </source>
</evidence>
<dbReference type="InterPro" id="IPR004013">
    <property type="entry name" value="PHP_dom"/>
</dbReference>
<dbReference type="Pfam" id="PF02811">
    <property type="entry name" value="PHP"/>
    <property type="match status" value="1"/>
</dbReference>
<keyword evidence="5" id="KW-0239">DNA-directed DNA polymerase</keyword>
<dbReference type="CDD" id="cd04485">
    <property type="entry name" value="DnaE_OBF"/>
    <property type="match status" value="1"/>
</dbReference>
<dbReference type="InterPro" id="IPR016195">
    <property type="entry name" value="Pol/histidinol_Pase-like"/>
</dbReference>
<keyword evidence="4" id="KW-0235">DNA replication</keyword>
<feature type="domain" description="Polymerase/histidinol phosphatase N-terminal" evidence="8">
    <location>
        <begin position="6"/>
        <end position="71"/>
    </location>
</feature>
<organism evidence="9 10">
    <name type="scientific">Enterococcus aquimarinus</name>
    <dbReference type="NCBI Taxonomy" id="328396"/>
    <lineage>
        <taxon>Bacteria</taxon>
        <taxon>Bacillati</taxon>
        <taxon>Bacillota</taxon>
        <taxon>Bacilli</taxon>
        <taxon>Lactobacillales</taxon>
        <taxon>Enterococcaceae</taxon>
        <taxon>Enterococcus</taxon>
    </lineage>
</organism>
<dbReference type="Pfam" id="PF07733">
    <property type="entry name" value="DNA_pol3_alpha"/>
    <property type="match status" value="1"/>
</dbReference>
<dbReference type="OrthoDB" id="9803237at2"/>
<evidence type="ECO:0000256" key="3">
    <source>
        <dbReference type="ARBA" id="ARBA00022695"/>
    </source>
</evidence>
<protein>
    <recommendedName>
        <fullName evidence="1">DNA-directed DNA polymerase</fullName>
        <ecNumber evidence="1">2.7.7.7</ecNumber>
    </recommendedName>
</protein>
<dbReference type="InterPro" id="IPR040982">
    <property type="entry name" value="DNA_pol3_finger"/>
</dbReference>
<dbReference type="Pfam" id="PF17657">
    <property type="entry name" value="DNA_pol3_finger"/>
    <property type="match status" value="1"/>
</dbReference>
<comment type="subunit">
    <text evidence="6">DNA polymerase III contains a core (composed of alpha, epsilon and theta chains) that associates with a tau subunit. This core dimerizes to form the POLIII' complex. PolIII' associates with the gamma complex (composed of gamma, delta, delta', psi and chi chains) and with the beta chain to form the complete DNA polymerase III complex.</text>
</comment>
<dbReference type="InterPro" id="IPR012340">
    <property type="entry name" value="NA-bd_OB-fold"/>
</dbReference>
<dbReference type="CDD" id="cd07431">
    <property type="entry name" value="PHP_PolIIIA"/>
    <property type="match status" value="1"/>
</dbReference>
<dbReference type="Proteomes" id="UP000182149">
    <property type="component" value="Unassembled WGS sequence"/>
</dbReference>
<dbReference type="STRING" id="328396.RU93_GL000864"/>
<evidence type="ECO:0000313" key="9">
    <source>
        <dbReference type="EMBL" id="OJG09257.1"/>
    </source>
</evidence>
<dbReference type="NCBIfam" id="NF004226">
    <property type="entry name" value="PRK05673.1"/>
    <property type="match status" value="1"/>
</dbReference>
<dbReference type="GO" id="GO:0003887">
    <property type="term" value="F:DNA-directed DNA polymerase activity"/>
    <property type="evidence" value="ECO:0007669"/>
    <property type="project" value="UniProtKB-KW"/>
</dbReference>
<evidence type="ECO:0000256" key="5">
    <source>
        <dbReference type="ARBA" id="ARBA00022932"/>
    </source>
</evidence>
<keyword evidence="2" id="KW-0808">Transferase</keyword>
<gene>
    <name evidence="9" type="ORF">RU93_GL000864</name>
</gene>
<reference evidence="9 10" key="1">
    <citation type="submission" date="2014-12" db="EMBL/GenBank/DDBJ databases">
        <title>Draft genome sequences of 29 type strains of Enterococci.</title>
        <authorList>
            <person name="Zhong Z."/>
            <person name="Sun Z."/>
            <person name="Liu W."/>
            <person name="Zhang W."/>
            <person name="Zhang H."/>
        </authorList>
    </citation>
    <scope>NUCLEOTIDE SEQUENCE [LARGE SCALE GENOMIC DNA]</scope>
    <source>
        <strain evidence="9 10">DSM 17690</strain>
    </source>
</reference>
<name>A0A1L8QP66_9ENTE</name>
<dbReference type="EC" id="2.7.7.7" evidence="1"/>
<dbReference type="SMART" id="SM00481">
    <property type="entry name" value="POLIIIAc"/>
    <property type="match status" value="1"/>
</dbReference>
<comment type="caution">
    <text evidence="9">The sequence shown here is derived from an EMBL/GenBank/DDBJ whole genome shotgun (WGS) entry which is preliminary data.</text>
</comment>
<dbReference type="GO" id="GO:0006260">
    <property type="term" value="P:DNA replication"/>
    <property type="evidence" value="ECO:0007669"/>
    <property type="project" value="UniProtKB-KW"/>
</dbReference>
<dbReference type="InterPro" id="IPR029460">
    <property type="entry name" value="DNAPol_HHH"/>
</dbReference>
<dbReference type="InterPro" id="IPR003141">
    <property type="entry name" value="Pol/His_phosphatase_N"/>
</dbReference>
<evidence type="ECO:0000313" key="10">
    <source>
        <dbReference type="Proteomes" id="UP000182149"/>
    </source>
</evidence>
<evidence type="ECO:0000256" key="7">
    <source>
        <dbReference type="ARBA" id="ARBA00049244"/>
    </source>
</evidence>
<evidence type="ECO:0000256" key="6">
    <source>
        <dbReference type="ARBA" id="ARBA00026073"/>
    </source>
</evidence>
<dbReference type="InterPro" id="IPR004805">
    <property type="entry name" value="DnaE2/DnaE/PolC"/>
</dbReference>
<accession>A0A1L8QP66</accession>
<evidence type="ECO:0000256" key="2">
    <source>
        <dbReference type="ARBA" id="ARBA00022679"/>
    </source>
</evidence>
<dbReference type="Gene3D" id="3.20.20.140">
    <property type="entry name" value="Metal-dependent hydrolases"/>
    <property type="match status" value="1"/>
</dbReference>
<dbReference type="Gene3D" id="1.10.150.870">
    <property type="match status" value="1"/>
</dbReference>
<dbReference type="Gene3D" id="1.10.10.1600">
    <property type="entry name" value="Bacterial DNA polymerase III alpha subunit, thumb domain"/>
    <property type="match status" value="1"/>
</dbReference>
<proteinExistence type="predicted"/>
<dbReference type="AlphaFoldDB" id="A0A1L8QP66"/>
<dbReference type="PANTHER" id="PTHR32294">
    <property type="entry name" value="DNA POLYMERASE III SUBUNIT ALPHA"/>
    <property type="match status" value="1"/>
</dbReference>
<dbReference type="SUPFAM" id="SSF89550">
    <property type="entry name" value="PHP domain-like"/>
    <property type="match status" value="1"/>
</dbReference>
<evidence type="ECO:0000256" key="1">
    <source>
        <dbReference type="ARBA" id="ARBA00012417"/>
    </source>
</evidence>
<dbReference type="NCBIfam" id="TIGR00594">
    <property type="entry name" value="polc"/>
    <property type="match status" value="1"/>
</dbReference>
<dbReference type="Gene3D" id="2.40.50.140">
    <property type="entry name" value="Nucleic acid-binding proteins"/>
    <property type="match status" value="1"/>
</dbReference>
<dbReference type="Pfam" id="PF14579">
    <property type="entry name" value="HHH_6"/>
    <property type="match status" value="1"/>
</dbReference>
<dbReference type="PANTHER" id="PTHR32294:SF0">
    <property type="entry name" value="DNA POLYMERASE III SUBUNIT ALPHA"/>
    <property type="match status" value="1"/>
</dbReference>
<dbReference type="InterPro" id="IPR041931">
    <property type="entry name" value="DNA_pol3_alpha_thumb_dom"/>
</dbReference>
<dbReference type="InterPro" id="IPR011708">
    <property type="entry name" value="DNA_pol3_alpha_NTPase_dom"/>
</dbReference>
<sequence>MSIPQLTTITSYSLLQSIIKIPQYVSRAKELGYQYLAMTDKGNLSGMLEFIDCCQKEGIHPIIGLSLDYHVSEQEDSYEMYLYAKNNQGLKQLMTISSTKEINGTIDWEELPLSSDLVILLPEKNELIPLFNEATVKADRRLKDWIAKFGIENLFYGIAYQGMGPQEIWPWYQSNQLKPLAYHAITSLEAQDSFAVRVARHIKEGTQIQDLRQEIHDYQATGYLVSPTEFETWFEENDYQAALQQSLFVAQNCHVDVALHQKLLPHYPLEKGENPATYLQQLCQERLPQRVKDVTAAYEERLAYELSIIHKMGFDDYFLIVWDVMNYAHQQKIVTGAGRGSAAGSLVAYVLSITDVDPIAYQLLFERFLNPERQTMPDIDLDFPDNRREEMIQYVKEKYGQEHVAQIGTFGTMATKMVLRDVGRVFGMSQSEANRWSSAVPKGLGITLKQAYHQSKTFQELVQANERNQRMYQVAQVLEGLPRHVSTHAAGIVIVDQKLIDLVPLQAGQSDLWLTQFTMKDVEKIGLLKMDFLGLRNLSIIDDTLKTIKRVQREYIAIKMIPLDDPATLALFQKGETLGIFQFDSAGIRKVLKKLVPENIEEVAAVNALYRPGPMENIDHFVKRKKGLEAVQYPVDSLAPVLQNTYGIMVYEEQIMQVAQVMAGYSLGQADLLRRGISKKNAQLLESERASFIKRSMDQGYEEDVANKVYHYIEKFANYGFNRSHAFAYSVVAFQMAYLKANYPGPFYKALLQSAQHQTLKMKEYIHDAKKRGLTLCAPSINQSHYGFSLQTASEIRFGLSNIKGVRRDVIQGILQERRENGYYTSFEQFLYRLNASNSKWLKQENIKPLILVGAFDELHPNRHQLLVELEDKIQNILYSGGSLELLSMLQLKEREIKEYPLTERLAFEEEYLGVYLSGHPCSQFVKILKRKKIDALAEISENQTVNVLFYVKNIKEIRTKKGELMAIVEGDDESQASSMTLFPEDYRKMRKAIGLNQVLYIEGKVQKNRYNDQLQIFPTAVFPAREVEESISEQTCYIKIVKDRNPSEHFVSFRQLVKKYSGNVPVILFYEERNKQVLLESEYWVQATSELKQELQLLFGEENVVFK</sequence>
<dbReference type="RefSeq" id="WP_071875564.1">
    <property type="nucleotide sequence ID" value="NZ_JBHSHF010000007.1"/>
</dbReference>
<dbReference type="GO" id="GO:0008408">
    <property type="term" value="F:3'-5' exonuclease activity"/>
    <property type="evidence" value="ECO:0007669"/>
    <property type="project" value="InterPro"/>
</dbReference>
<keyword evidence="3" id="KW-0548">Nucleotidyltransferase</keyword>
<keyword evidence="10" id="KW-1185">Reference proteome</keyword>
<comment type="catalytic activity">
    <reaction evidence="7">
        <text>DNA(n) + a 2'-deoxyribonucleoside 5'-triphosphate = DNA(n+1) + diphosphate</text>
        <dbReference type="Rhea" id="RHEA:22508"/>
        <dbReference type="Rhea" id="RHEA-COMP:17339"/>
        <dbReference type="Rhea" id="RHEA-COMP:17340"/>
        <dbReference type="ChEBI" id="CHEBI:33019"/>
        <dbReference type="ChEBI" id="CHEBI:61560"/>
        <dbReference type="ChEBI" id="CHEBI:173112"/>
        <dbReference type="EC" id="2.7.7.7"/>
    </reaction>
</comment>